<keyword evidence="2" id="KW-1185">Reference proteome</keyword>
<dbReference type="OMA" id="MIRYTRY"/>
<accession>A0A5P1FAC2</accession>
<dbReference type="Proteomes" id="UP000243459">
    <property type="component" value="Chromosome 4"/>
</dbReference>
<dbReference type="Gene3D" id="3.30.559.10">
    <property type="entry name" value="Chloramphenicol acetyltransferase-like domain"/>
    <property type="match status" value="1"/>
</dbReference>
<evidence type="ECO:0000313" key="2">
    <source>
        <dbReference type="Proteomes" id="UP000243459"/>
    </source>
</evidence>
<sequence>MVQAGPAEVRWRSFLREEMEEGVLGYWIDVDREKPEMSALFYIQVTEFQGDGYSIGISCSLLLADPLFLTQFLKKWAVAHCSMLAQAHPKTPMFHLNYFRIPQRPKHLKSIPFDHTQPKPTTKTILFKSNPHQTPRLNHATLASICIKKATHLLDIDPLLKFSLIVNNPNPNGDLTVGSCQGEELVHSDVCDGAVAAASMDEFGLDELAMSEGNVPVHVSCGVVTSCETEGLVVVMTPGYDDGASEVLISVTIPKK</sequence>
<evidence type="ECO:0000313" key="1">
    <source>
        <dbReference type="EMBL" id="ONK73470.1"/>
    </source>
</evidence>
<dbReference type="Gramene" id="ONK73470">
    <property type="protein sequence ID" value="ONK73470"/>
    <property type="gene ID" value="A4U43_C04F31890"/>
</dbReference>
<gene>
    <name evidence="1" type="ORF">A4U43_C04F31890</name>
</gene>
<name>A0A5P1FAC2_ASPOF</name>
<dbReference type="Pfam" id="PF02458">
    <property type="entry name" value="Transferase"/>
    <property type="match status" value="1"/>
</dbReference>
<dbReference type="AlphaFoldDB" id="A0A5P1FAC2"/>
<protein>
    <submittedName>
        <fullName evidence="1">Uncharacterized protein</fullName>
    </submittedName>
</protein>
<organism evidence="1 2">
    <name type="scientific">Asparagus officinalis</name>
    <name type="common">Garden asparagus</name>
    <dbReference type="NCBI Taxonomy" id="4686"/>
    <lineage>
        <taxon>Eukaryota</taxon>
        <taxon>Viridiplantae</taxon>
        <taxon>Streptophyta</taxon>
        <taxon>Embryophyta</taxon>
        <taxon>Tracheophyta</taxon>
        <taxon>Spermatophyta</taxon>
        <taxon>Magnoliopsida</taxon>
        <taxon>Liliopsida</taxon>
        <taxon>Asparagales</taxon>
        <taxon>Asparagaceae</taxon>
        <taxon>Asparagoideae</taxon>
        <taxon>Asparagus</taxon>
    </lineage>
</organism>
<dbReference type="EMBL" id="CM007384">
    <property type="protein sequence ID" value="ONK73470.1"/>
    <property type="molecule type" value="Genomic_DNA"/>
</dbReference>
<reference evidence="2" key="1">
    <citation type="journal article" date="2017" name="Nat. Commun.">
        <title>The asparagus genome sheds light on the origin and evolution of a young Y chromosome.</title>
        <authorList>
            <person name="Harkess A."/>
            <person name="Zhou J."/>
            <person name="Xu C."/>
            <person name="Bowers J.E."/>
            <person name="Van der Hulst R."/>
            <person name="Ayyampalayam S."/>
            <person name="Mercati F."/>
            <person name="Riccardi P."/>
            <person name="McKain M.R."/>
            <person name="Kakrana A."/>
            <person name="Tang H."/>
            <person name="Ray J."/>
            <person name="Groenendijk J."/>
            <person name="Arikit S."/>
            <person name="Mathioni S.M."/>
            <person name="Nakano M."/>
            <person name="Shan H."/>
            <person name="Telgmann-Rauber A."/>
            <person name="Kanno A."/>
            <person name="Yue Z."/>
            <person name="Chen H."/>
            <person name="Li W."/>
            <person name="Chen Y."/>
            <person name="Xu X."/>
            <person name="Zhang Y."/>
            <person name="Luo S."/>
            <person name="Chen H."/>
            <person name="Gao J."/>
            <person name="Mao Z."/>
            <person name="Pires J.C."/>
            <person name="Luo M."/>
            <person name="Kudrna D."/>
            <person name="Wing R.A."/>
            <person name="Meyers B.C."/>
            <person name="Yi K."/>
            <person name="Kong H."/>
            <person name="Lavrijsen P."/>
            <person name="Sunseri F."/>
            <person name="Falavigna A."/>
            <person name="Ye Y."/>
            <person name="Leebens-Mack J.H."/>
            <person name="Chen G."/>
        </authorList>
    </citation>
    <scope>NUCLEOTIDE SEQUENCE [LARGE SCALE GENOMIC DNA]</scope>
    <source>
        <strain evidence="2">cv. DH0086</strain>
    </source>
</reference>
<dbReference type="InterPro" id="IPR023213">
    <property type="entry name" value="CAT-like_dom_sf"/>
</dbReference>
<proteinExistence type="predicted"/>